<dbReference type="Pfam" id="PF09171">
    <property type="entry name" value="AGOG"/>
    <property type="match status" value="1"/>
</dbReference>
<sequence length="282" mass="32232">MTDIDRRRAEVAEAIAGLGYEGIIRFDESEPEYEFLISATEEFESTKHLALLTILATTQDYQLNGDAQRFWETLEETLQNWDTLDSESTVNEVLAEFMEQPVNARLRDQKQDRLVRMIDNGFGEWFPSQYPGVDPYRVWEEIAEALETTMDKKTVVLAVKAYDEFNLIVNGEYLDLPTDVPIPCDLQVKRVARAAGIVEDESTDVVMDAWADVMDQVNAILERPVSMFRVDSIVWQAGQIISKHNDQKEPSRRALQNHFKNTGLQEEQAQQLASEFTTTLSS</sequence>
<keyword evidence="2" id="KW-1185">Reference proteome</keyword>
<dbReference type="Proteomes" id="UP000283805">
    <property type="component" value="Unassembled WGS sequence"/>
</dbReference>
<evidence type="ECO:0000313" key="2">
    <source>
        <dbReference type="Proteomes" id="UP000283805"/>
    </source>
</evidence>
<protein>
    <submittedName>
        <fullName evidence="1">N-glycosylase/DNA lyase</fullName>
    </submittedName>
</protein>
<dbReference type="GO" id="GO:0016799">
    <property type="term" value="F:hydrolase activity, hydrolyzing N-glycosyl compounds"/>
    <property type="evidence" value="ECO:0007669"/>
    <property type="project" value="InterPro"/>
</dbReference>
<dbReference type="Gene3D" id="1.10.340.30">
    <property type="entry name" value="Hypothetical protein, domain 2"/>
    <property type="match status" value="1"/>
</dbReference>
<dbReference type="AlphaFoldDB" id="A0A419VV20"/>
<keyword evidence="1" id="KW-0456">Lyase</keyword>
<gene>
    <name evidence="1" type="ORF">ATJ93_4759</name>
</gene>
<dbReference type="OrthoDB" id="270176at2157"/>
<accession>A0A419VV20</accession>
<dbReference type="InterPro" id="IPR023170">
    <property type="entry name" value="HhH_base_excis_C"/>
</dbReference>
<dbReference type="GO" id="GO:0003906">
    <property type="term" value="F:DNA-(apurinic or apyrimidinic site) endonuclease activity"/>
    <property type="evidence" value="ECO:0007669"/>
    <property type="project" value="InterPro"/>
</dbReference>
<dbReference type="RefSeq" id="WP_120247016.1">
    <property type="nucleotide sequence ID" value="NZ_RAPO01000013.1"/>
</dbReference>
<dbReference type="GO" id="GO:0006281">
    <property type="term" value="P:DNA repair"/>
    <property type="evidence" value="ECO:0007669"/>
    <property type="project" value="InterPro"/>
</dbReference>
<name>A0A419VV20_9EURY</name>
<dbReference type="SUPFAM" id="SSF48150">
    <property type="entry name" value="DNA-glycosylase"/>
    <property type="match status" value="1"/>
</dbReference>
<proteinExistence type="predicted"/>
<organism evidence="1 2">
    <name type="scientific">Halopiger aswanensis</name>
    <dbReference type="NCBI Taxonomy" id="148449"/>
    <lineage>
        <taxon>Archaea</taxon>
        <taxon>Methanobacteriati</taxon>
        <taxon>Methanobacteriota</taxon>
        <taxon>Stenosarchaea group</taxon>
        <taxon>Halobacteria</taxon>
        <taxon>Halobacteriales</taxon>
        <taxon>Natrialbaceae</taxon>
        <taxon>Halopiger</taxon>
    </lineage>
</organism>
<reference evidence="1 2" key="1">
    <citation type="submission" date="2018-09" db="EMBL/GenBank/DDBJ databases">
        <title>Genomic Encyclopedia of Archaeal and Bacterial Type Strains, Phase II (KMG-II): from individual species to whole genera.</title>
        <authorList>
            <person name="Goeker M."/>
        </authorList>
    </citation>
    <scope>NUCLEOTIDE SEQUENCE [LARGE SCALE GENOMIC DNA]</scope>
    <source>
        <strain evidence="1 2">DSM 13151</strain>
    </source>
</reference>
<comment type="caution">
    <text evidence="1">The sequence shown here is derived from an EMBL/GenBank/DDBJ whole genome shotgun (WGS) entry which is preliminary data.</text>
</comment>
<dbReference type="InterPro" id="IPR015254">
    <property type="entry name" value="AGOG-like"/>
</dbReference>
<dbReference type="EMBL" id="RAPO01000013">
    <property type="protein sequence ID" value="RKD85203.1"/>
    <property type="molecule type" value="Genomic_DNA"/>
</dbReference>
<dbReference type="GO" id="GO:0016829">
    <property type="term" value="F:lyase activity"/>
    <property type="evidence" value="ECO:0007669"/>
    <property type="project" value="UniProtKB-KW"/>
</dbReference>
<dbReference type="InterPro" id="IPR011257">
    <property type="entry name" value="DNA_glycosylase"/>
</dbReference>
<dbReference type="Gene3D" id="1.10.1670.10">
    <property type="entry name" value="Helix-hairpin-Helix base-excision DNA repair enzymes (C-terminal)"/>
    <property type="match status" value="1"/>
</dbReference>
<evidence type="ECO:0000313" key="1">
    <source>
        <dbReference type="EMBL" id="RKD85203.1"/>
    </source>
</evidence>